<evidence type="ECO:0000256" key="1">
    <source>
        <dbReference type="SAM" id="MobiDB-lite"/>
    </source>
</evidence>
<feature type="region of interest" description="Disordered" evidence="1">
    <location>
        <begin position="194"/>
        <end position="230"/>
    </location>
</feature>
<dbReference type="InParanoid" id="F0ZV83"/>
<dbReference type="GeneID" id="10507502"/>
<reference evidence="4" key="1">
    <citation type="journal article" date="2011" name="Genome Biol.">
        <title>Comparative genomics of the social amoebae Dictyostelium discoideum and Dictyostelium purpureum.</title>
        <authorList>
            <consortium name="US DOE Joint Genome Institute (JGI-PGF)"/>
            <person name="Sucgang R."/>
            <person name="Kuo A."/>
            <person name="Tian X."/>
            <person name="Salerno W."/>
            <person name="Parikh A."/>
            <person name="Feasley C.L."/>
            <person name="Dalin E."/>
            <person name="Tu H."/>
            <person name="Huang E."/>
            <person name="Barry K."/>
            <person name="Lindquist E."/>
            <person name="Shapiro H."/>
            <person name="Bruce D."/>
            <person name="Schmutz J."/>
            <person name="Salamov A."/>
            <person name="Fey P."/>
            <person name="Gaudet P."/>
            <person name="Anjard C."/>
            <person name="Babu M.M."/>
            <person name="Basu S."/>
            <person name="Bushmanova Y."/>
            <person name="van der Wel H."/>
            <person name="Katoh-Kurasawa M."/>
            <person name="Dinh C."/>
            <person name="Coutinho P.M."/>
            <person name="Saito T."/>
            <person name="Elias M."/>
            <person name="Schaap P."/>
            <person name="Kay R.R."/>
            <person name="Henrissat B."/>
            <person name="Eichinger L."/>
            <person name="Rivero F."/>
            <person name="Putnam N.H."/>
            <person name="West C.M."/>
            <person name="Loomis W.F."/>
            <person name="Chisholm R.L."/>
            <person name="Shaulsky G."/>
            <person name="Strassmann J.E."/>
            <person name="Queller D.C."/>
            <person name="Kuspa A."/>
            <person name="Grigoriev I.V."/>
        </authorList>
    </citation>
    <scope>NUCLEOTIDE SEQUENCE [LARGE SCALE GENOMIC DNA]</scope>
    <source>
        <strain evidence="4">QSDP1</strain>
    </source>
</reference>
<feature type="signal peptide" evidence="2">
    <location>
        <begin position="1"/>
        <end position="17"/>
    </location>
</feature>
<dbReference type="EMBL" id="GL871209">
    <property type="protein sequence ID" value="EGC32150.1"/>
    <property type="molecule type" value="Genomic_DNA"/>
</dbReference>
<gene>
    <name evidence="3" type="ORF">DICPUDRAFT_155921</name>
</gene>
<keyword evidence="4" id="KW-1185">Reference proteome</keyword>
<dbReference type="AlphaFoldDB" id="F0ZV83"/>
<name>F0ZV83_DICPU</name>
<sequence>MKFLIITIILFFNYIYAIQLETPTSIYTNFSIDGMRCNAEGETILLDQCKNLCSHPQNIQYDTTKDKYSISIYFDESCTQLSDRQYFTCPQAQIGADQIYCNNSIKYETFSSFTLSKRGCSYTSASIGNCTQFCGETYKVVQQTNTSFNYSIISFSDEECKNEKEIPLNFTCISDNKPVSVIDTDVSIICHGSSPSNNSESSNSQSSSSNSTSNSLSSSSSSQDGSDSENSSSIVKYSILLIIFTIFNIFIL</sequence>
<organism evidence="3 4">
    <name type="scientific">Dictyostelium purpureum</name>
    <name type="common">Slime mold</name>
    <dbReference type="NCBI Taxonomy" id="5786"/>
    <lineage>
        <taxon>Eukaryota</taxon>
        <taxon>Amoebozoa</taxon>
        <taxon>Evosea</taxon>
        <taxon>Eumycetozoa</taxon>
        <taxon>Dictyostelia</taxon>
        <taxon>Dictyosteliales</taxon>
        <taxon>Dictyosteliaceae</taxon>
        <taxon>Dictyostelium</taxon>
    </lineage>
</organism>
<dbReference type="VEuPathDB" id="AmoebaDB:DICPUDRAFT_155921"/>
<evidence type="ECO:0000256" key="2">
    <source>
        <dbReference type="SAM" id="SignalP"/>
    </source>
</evidence>
<dbReference type="RefSeq" id="XP_003291322.1">
    <property type="nucleotide sequence ID" value="XM_003291274.1"/>
</dbReference>
<accession>F0ZV83</accession>
<keyword evidence="2" id="KW-0732">Signal</keyword>
<evidence type="ECO:0000313" key="3">
    <source>
        <dbReference type="EMBL" id="EGC32150.1"/>
    </source>
</evidence>
<evidence type="ECO:0008006" key="5">
    <source>
        <dbReference type="Google" id="ProtNLM"/>
    </source>
</evidence>
<feature type="chain" id="PRO_5003265425" description="SUEL-type lectin domain-containing protein" evidence="2">
    <location>
        <begin position="18"/>
        <end position="252"/>
    </location>
</feature>
<dbReference type="Proteomes" id="UP000001064">
    <property type="component" value="Unassembled WGS sequence"/>
</dbReference>
<proteinExistence type="predicted"/>
<evidence type="ECO:0000313" key="4">
    <source>
        <dbReference type="Proteomes" id="UP000001064"/>
    </source>
</evidence>
<dbReference type="KEGG" id="dpp:DICPUDRAFT_155921"/>
<protein>
    <recommendedName>
        <fullName evidence="5">SUEL-type lectin domain-containing protein</fullName>
    </recommendedName>
</protein>